<keyword evidence="3" id="KW-1185">Reference proteome</keyword>
<evidence type="ECO:0000256" key="1">
    <source>
        <dbReference type="SAM" id="Phobius"/>
    </source>
</evidence>
<dbReference type="AlphaFoldDB" id="A0A6A6RWC2"/>
<evidence type="ECO:0000313" key="3">
    <source>
        <dbReference type="Proteomes" id="UP000799753"/>
    </source>
</evidence>
<feature type="transmembrane region" description="Helical" evidence="1">
    <location>
        <begin position="26"/>
        <end position="47"/>
    </location>
</feature>
<dbReference type="OrthoDB" id="10645159at2759"/>
<dbReference type="Proteomes" id="UP000799753">
    <property type="component" value="Unassembled WGS sequence"/>
</dbReference>
<protein>
    <submittedName>
        <fullName evidence="2">Uncharacterized protein</fullName>
    </submittedName>
</protein>
<keyword evidence="1" id="KW-1133">Transmembrane helix</keyword>
<accession>A0A6A6RWC2</accession>
<dbReference type="EMBL" id="MU006786">
    <property type="protein sequence ID" value="KAF2639455.1"/>
    <property type="molecule type" value="Genomic_DNA"/>
</dbReference>
<evidence type="ECO:0000313" key="2">
    <source>
        <dbReference type="EMBL" id="KAF2639455.1"/>
    </source>
</evidence>
<gene>
    <name evidence="2" type="ORF">P280DRAFT_518875</name>
</gene>
<organism evidence="2 3">
    <name type="scientific">Massarina eburnea CBS 473.64</name>
    <dbReference type="NCBI Taxonomy" id="1395130"/>
    <lineage>
        <taxon>Eukaryota</taxon>
        <taxon>Fungi</taxon>
        <taxon>Dikarya</taxon>
        <taxon>Ascomycota</taxon>
        <taxon>Pezizomycotina</taxon>
        <taxon>Dothideomycetes</taxon>
        <taxon>Pleosporomycetidae</taxon>
        <taxon>Pleosporales</taxon>
        <taxon>Massarineae</taxon>
        <taxon>Massarinaceae</taxon>
        <taxon>Massarina</taxon>
    </lineage>
</organism>
<keyword evidence="1" id="KW-0812">Transmembrane</keyword>
<sequence length="205" mass="23107">MADAPSVPSAPAVDNPNNDKSYKYRYIPVIVASVFFGTIIICLLSVWTHQCIRKRKNSHQTILPLHHVFPRSRPSRAPTAMPRAHLPRIRIRSLPVRDSEAVLFISEEDGRPGSHLRPVTNVDLADFRPFKSTGSVYSAVPLVVQQETFLRQRGASVVRLPGGRRALHRNNNSAETLPRYEEPLMSYDEVVEAERIVSQYDLATT</sequence>
<keyword evidence="1" id="KW-0472">Membrane</keyword>
<reference evidence="2" key="1">
    <citation type="journal article" date="2020" name="Stud. Mycol.">
        <title>101 Dothideomycetes genomes: a test case for predicting lifestyles and emergence of pathogens.</title>
        <authorList>
            <person name="Haridas S."/>
            <person name="Albert R."/>
            <person name="Binder M."/>
            <person name="Bloem J."/>
            <person name="Labutti K."/>
            <person name="Salamov A."/>
            <person name="Andreopoulos B."/>
            <person name="Baker S."/>
            <person name="Barry K."/>
            <person name="Bills G."/>
            <person name="Bluhm B."/>
            <person name="Cannon C."/>
            <person name="Castanera R."/>
            <person name="Culley D."/>
            <person name="Daum C."/>
            <person name="Ezra D."/>
            <person name="Gonzalez J."/>
            <person name="Henrissat B."/>
            <person name="Kuo A."/>
            <person name="Liang C."/>
            <person name="Lipzen A."/>
            <person name="Lutzoni F."/>
            <person name="Magnuson J."/>
            <person name="Mondo S."/>
            <person name="Nolan M."/>
            <person name="Ohm R."/>
            <person name="Pangilinan J."/>
            <person name="Park H.-J."/>
            <person name="Ramirez L."/>
            <person name="Alfaro M."/>
            <person name="Sun H."/>
            <person name="Tritt A."/>
            <person name="Yoshinaga Y."/>
            <person name="Zwiers L.-H."/>
            <person name="Turgeon B."/>
            <person name="Goodwin S."/>
            <person name="Spatafora J."/>
            <person name="Crous P."/>
            <person name="Grigoriev I."/>
        </authorList>
    </citation>
    <scope>NUCLEOTIDE SEQUENCE</scope>
    <source>
        <strain evidence="2">CBS 473.64</strain>
    </source>
</reference>
<proteinExistence type="predicted"/>
<name>A0A6A6RWC2_9PLEO</name>